<accession>A0ABM3HAZ6</accession>
<reference evidence="9" key="1">
    <citation type="submission" date="2025-08" db="UniProtKB">
        <authorList>
            <consortium name="RefSeq"/>
        </authorList>
    </citation>
    <scope>IDENTIFICATION</scope>
    <source>
        <tissue evidence="9">Leaf</tissue>
    </source>
</reference>
<organism evidence="8 9">
    <name type="scientific">Rhodamnia argentea</name>
    <dbReference type="NCBI Taxonomy" id="178133"/>
    <lineage>
        <taxon>Eukaryota</taxon>
        <taxon>Viridiplantae</taxon>
        <taxon>Streptophyta</taxon>
        <taxon>Embryophyta</taxon>
        <taxon>Tracheophyta</taxon>
        <taxon>Spermatophyta</taxon>
        <taxon>Magnoliopsida</taxon>
        <taxon>eudicotyledons</taxon>
        <taxon>Gunneridae</taxon>
        <taxon>Pentapetalae</taxon>
        <taxon>rosids</taxon>
        <taxon>malvids</taxon>
        <taxon>Myrtales</taxon>
        <taxon>Myrtaceae</taxon>
        <taxon>Myrtoideae</taxon>
        <taxon>Myrteae</taxon>
        <taxon>Australasian group</taxon>
        <taxon>Rhodamnia</taxon>
    </lineage>
</organism>
<dbReference type="Proteomes" id="UP000827889">
    <property type="component" value="Chromosome 4"/>
</dbReference>
<evidence type="ECO:0000313" key="9">
    <source>
        <dbReference type="RefSeq" id="XP_048133770.1"/>
    </source>
</evidence>
<comment type="similarity">
    <text evidence="5">Belongs to the HSF family.</text>
</comment>
<dbReference type="SMART" id="SM00415">
    <property type="entry name" value="HSF"/>
    <property type="match status" value="1"/>
</dbReference>
<evidence type="ECO:0000259" key="7">
    <source>
        <dbReference type="PROSITE" id="PS00434"/>
    </source>
</evidence>
<evidence type="ECO:0000256" key="2">
    <source>
        <dbReference type="ARBA" id="ARBA00023016"/>
    </source>
</evidence>
<dbReference type="InterPro" id="IPR000232">
    <property type="entry name" value="HSF_DNA-bd"/>
</dbReference>
<keyword evidence="8" id="KW-1185">Reference proteome</keyword>
<comment type="subcellular location">
    <subcellularLocation>
        <location evidence="1">Nucleus</location>
    </subcellularLocation>
</comment>
<dbReference type="InterPro" id="IPR036388">
    <property type="entry name" value="WH-like_DNA-bd_sf"/>
</dbReference>
<keyword evidence="4" id="KW-0539">Nucleus</keyword>
<feature type="domain" description="HSF-type DNA-binding" evidence="7">
    <location>
        <begin position="51"/>
        <end position="75"/>
    </location>
</feature>
<dbReference type="PROSITE" id="PS00434">
    <property type="entry name" value="HSF_DOMAIN"/>
    <property type="match status" value="1"/>
</dbReference>
<dbReference type="PANTHER" id="PTHR10015">
    <property type="entry name" value="HEAT SHOCK TRANSCRIPTION FACTOR"/>
    <property type="match status" value="1"/>
</dbReference>
<dbReference type="GeneID" id="115756331"/>
<keyword evidence="3" id="KW-0238">DNA-binding</keyword>
<sequence length="348" mass="38964">MEGLAVAGPAPFLRKTYNMVSDPGTDAVVSWGSSRDSFVVGDPHEFSKLGLPRYFKHSNFSSFVRQLNTYGFRKIDTDRWEFANEGFQGGKKHLLKNIKRRGKFSKQRKTSRSAVASDHPKAEKEAELEMLKKDQETLKAKILKLREERENSQHEIDGVAELVQYAECRHQQMFLFLSKAAKCPNFVQHVIRKGRQKRELKARESCKKSKLLGPDSEATKCLLDAMNPKIQRPTVDCSRISDGSAQMESWPTSVGLEDFEAIQTHNPWPSLVGGGDFRVAQGQTPDQMAGASPLHLSLVFHEMSVKLLGDNAVVGDNAADVEDDDDDLALNNTRIYLEVEGLIEKPCG</sequence>
<dbReference type="Pfam" id="PF00447">
    <property type="entry name" value="HSF_DNA-bind"/>
    <property type="match status" value="1"/>
</dbReference>
<name>A0ABM3HAZ6_9MYRT</name>
<dbReference type="PRINTS" id="PR00056">
    <property type="entry name" value="HSFDOMAIN"/>
</dbReference>
<evidence type="ECO:0000256" key="6">
    <source>
        <dbReference type="SAM" id="MobiDB-lite"/>
    </source>
</evidence>
<dbReference type="SUPFAM" id="SSF46785">
    <property type="entry name" value="Winged helix' DNA-binding domain"/>
    <property type="match status" value="1"/>
</dbReference>
<dbReference type="InterPro" id="IPR036390">
    <property type="entry name" value="WH_DNA-bd_sf"/>
</dbReference>
<evidence type="ECO:0000256" key="3">
    <source>
        <dbReference type="ARBA" id="ARBA00023125"/>
    </source>
</evidence>
<feature type="compositionally biased region" description="Basic residues" evidence="6">
    <location>
        <begin position="102"/>
        <end position="111"/>
    </location>
</feature>
<keyword evidence="2" id="KW-0346">Stress response</keyword>
<dbReference type="Gene3D" id="1.10.10.10">
    <property type="entry name" value="Winged helix-like DNA-binding domain superfamily/Winged helix DNA-binding domain"/>
    <property type="match status" value="1"/>
</dbReference>
<proteinExistence type="inferred from homology"/>
<evidence type="ECO:0000256" key="1">
    <source>
        <dbReference type="ARBA" id="ARBA00004123"/>
    </source>
</evidence>
<evidence type="ECO:0000256" key="4">
    <source>
        <dbReference type="ARBA" id="ARBA00023242"/>
    </source>
</evidence>
<protein>
    <submittedName>
        <fullName evidence="9">LOW QUALITY PROTEIN: heat stress transcription factor A-9-like</fullName>
    </submittedName>
</protein>
<dbReference type="PANTHER" id="PTHR10015:SF298">
    <property type="entry name" value="HEAT STRESS TRANSCRIPTION FACTOR A-9"/>
    <property type="match status" value="1"/>
</dbReference>
<evidence type="ECO:0000313" key="8">
    <source>
        <dbReference type="Proteomes" id="UP000827889"/>
    </source>
</evidence>
<gene>
    <name evidence="9" type="primary">LOC115756331</name>
</gene>
<feature type="region of interest" description="Disordered" evidence="6">
    <location>
        <begin position="102"/>
        <end position="124"/>
    </location>
</feature>
<evidence type="ECO:0000256" key="5">
    <source>
        <dbReference type="RuleBase" id="RU004020"/>
    </source>
</evidence>
<dbReference type="RefSeq" id="XP_048133770.1">
    <property type="nucleotide sequence ID" value="XM_048277813.1"/>
</dbReference>